<feature type="repeat" description="ANK" evidence="3">
    <location>
        <begin position="216"/>
        <end position="252"/>
    </location>
</feature>
<dbReference type="PROSITE" id="PS50297">
    <property type="entry name" value="ANK_REP_REGION"/>
    <property type="match status" value="1"/>
</dbReference>
<keyword evidence="1" id="KW-0677">Repeat</keyword>
<dbReference type="PROSITE" id="PS50088">
    <property type="entry name" value="ANK_REPEAT"/>
    <property type="match status" value="3"/>
</dbReference>
<evidence type="ECO:0008006" key="6">
    <source>
        <dbReference type="Google" id="ProtNLM"/>
    </source>
</evidence>
<feature type="repeat" description="ANK" evidence="3">
    <location>
        <begin position="105"/>
        <end position="137"/>
    </location>
</feature>
<evidence type="ECO:0000256" key="3">
    <source>
        <dbReference type="PROSITE-ProRule" id="PRU00023"/>
    </source>
</evidence>
<keyword evidence="5" id="KW-1185">Reference proteome</keyword>
<dbReference type="Proteomes" id="UP000605986">
    <property type="component" value="Unassembled WGS sequence"/>
</dbReference>
<feature type="repeat" description="ANK" evidence="3">
    <location>
        <begin position="148"/>
        <end position="180"/>
    </location>
</feature>
<dbReference type="InterPro" id="IPR036770">
    <property type="entry name" value="Ankyrin_rpt-contain_sf"/>
</dbReference>
<protein>
    <recommendedName>
        <fullName evidence="6">F-box domain-containing protein</fullName>
    </recommendedName>
</protein>
<dbReference type="Gene3D" id="1.25.40.20">
    <property type="entry name" value="Ankyrin repeat-containing domain"/>
    <property type="match status" value="3"/>
</dbReference>
<dbReference type="SMART" id="SM00248">
    <property type="entry name" value="ANK"/>
    <property type="match status" value="7"/>
</dbReference>
<evidence type="ECO:0000313" key="5">
    <source>
        <dbReference type="Proteomes" id="UP000605986"/>
    </source>
</evidence>
<dbReference type="Pfam" id="PF12796">
    <property type="entry name" value="Ank_2"/>
    <property type="match status" value="2"/>
</dbReference>
<dbReference type="PANTHER" id="PTHR24198:SF165">
    <property type="entry name" value="ANKYRIN REPEAT-CONTAINING PROTEIN-RELATED"/>
    <property type="match status" value="1"/>
</dbReference>
<dbReference type="PANTHER" id="PTHR24198">
    <property type="entry name" value="ANKYRIN REPEAT AND PROTEIN KINASE DOMAIN-CONTAINING PROTEIN"/>
    <property type="match status" value="1"/>
</dbReference>
<proteinExistence type="predicted"/>
<comment type="caution">
    <text evidence="4">The sequence shown here is derived from an EMBL/GenBank/DDBJ whole genome shotgun (WGS) entry which is preliminary data.</text>
</comment>
<sequence length="511" mass="57295">MGLDLLPVELLRILGVHCDYKQLSHLARLNRTFNTIFNPILYERNATDPLSPSCLHWATACDSLPTLKLALGHGADINRMDDVTDYVRLYCLESASIRKSLMQPPLATPLHLAIFQERFEIVQWLLDNGSCLDITARWKCGCSNHGGQQWYPLHFAICHSNEEILQLVLERGAFYSSKSSNRDVPGLRCAINIGSVSAVDALIQHSSFNPDYQDEYDFTPLHWVADTRRTEAACAIIEKLVQGGVPLNAQSEYGGTALGHLVQQGLYEPAITLLRHGADPTISDEADRGVGMLYCCFDERFAETIRAAEPGHAEKLKETRLELVKLIIAGGVDVNRRLGHGAAPFSRPLFWALVSTQDVRCIQVLLDAGADMKMALVESNDELTGEDFLRGFFDLFGEKQSNYLHRWDRMMTDFDLYKESLCLLLKKGARIDSGKEWTALSRACELERERGILTFLVENATRMNVELEHVVTLRDRYAADETIRKLLNEFHGKLAAEDNKLEGGKGISNVA</sequence>
<evidence type="ECO:0000256" key="2">
    <source>
        <dbReference type="ARBA" id="ARBA00023043"/>
    </source>
</evidence>
<name>A0A8H4KBQ6_9HYPO</name>
<gene>
    <name evidence="4" type="ORF">F53441_9785</name>
</gene>
<keyword evidence="2 3" id="KW-0040">ANK repeat</keyword>
<dbReference type="OrthoDB" id="10261951at2759"/>
<evidence type="ECO:0000256" key="1">
    <source>
        <dbReference type="ARBA" id="ARBA00022737"/>
    </source>
</evidence>
<organism evidence="4 5">
    <name type="scientific">Fusarium austroafricanum</name>
    <dbReference type="NCBI Taxonomy" id="2364996"/>
    <lineage>
        <taxon>Eukaryota</taxon>
        <taxon>Fungi</taxon>
        <taxon>Dikarya</taxon>
        <taxon>Ascomycota</taxon>
        <taxon>Pezizomycotina</taxon>
        <taxon>Sordariomycetes</taxon>
        <taxon>Hypocreomycetidae</taxon>
        <taxon>Hypocreales</taxon>
        <taxon>Nectriaceae</taxon>
        <taxon>Fusarium</taxon>
        <taxon>Fusarium concolor species complex</taxon>
    </lineage>
</organism>
<evidence type="ECO:0000313" key="4">
    <source>
        <dbReference type="EMBL" id="KAF4446558.1"/>
    </source>
</evidence>
<dbReference type="InterPro" id="IPR002110">
    <property type="entry name" value="Ankyrin_rpt"/>
</dbReference>
<reference evidence="4" key="1">
    <citation type="submission" date="2020-01" db="EMBL/GenBank/DDBJ databases">
        <title>Identification and distribution of gene clusters putatively required for synthesis of sphingolipid metabolism inhibitors in phylogenetically diverse species of the filamentous fungus Fusarium.</title>
        <authorList>
            <person name="Kim H.-S."/>
            <person name="Busman M."/>
            <person name="Brown D.W."/>
            <person name="Divon H."/>
            <person name="Uhlig S."/>
            <person name="Proctor R.H."/>
        </authorList>
    </citation>
    <scope>NUCLEOTIDE SEQUENCE</scope>
    <source>
        <strain evidence="4">NRRL 53441</strain>
    </source>
</reference>
<dbReference type="SUPFAM" id="SSF48403">
    <property type="entry name" value="Ankyrin repeat"/>
    <property type="match status" value="1"/>
</dbReference>
<dbReference type="AlphaFoldDB" id="A0A8H4KBQ6"/>
<accession>A0A8H4KBQ6</accession>
<dbReference type="EMBL" id="JAADJG010000449">
    <property type="protein sequence ID" value="KAF4446558.1"/>
    <property type="molecule type" value="Genomic_DNA"/>
</dbReference>